<dbReference type="SMART" id="SM01351">
    <property type="entry name" value="Aspzincin_M35"/>
    <property type="match status" value="1"/>
</dbReference>
<evidence type="ECO:0000313" key="10">
    <source>
        <dbReference type="EMBL" id="KAH6654709.1"/>
    </source>
</evidence>
<evidence type="ECO:0000256" key="4">
    <source>
        <dbReference type="ARBA" id="ARBA00022723"/>
    </source>
</evidence>
<dbReference type="Gene3D" id="3.40.390.10">
    <property type="entry name" value="Collagenase (Catalytic Domain)"/>
    <property type="match status" value="1"/>
</dbReference>
<dbReference type="SUPFAM" id="SSF55486">
    <property type="entry name" value="Metalloproteases ('zincins'), catalytic domain"/>
    <property type="match status" value="1"/>
</dbReference>
<evidence type="ECO:0000256" key="1">
    <source>
        <dbReference type="ARBA" id="ARBA00001947"/>
    </source>
</evidence>
<dbReference type="InterPro" id="IPR024079">
    <property type="entry name" value="MetalloPept_cat_dom_sf"/>
</dbReference>
<gene>
    <name evidence="10" type="ORF">BKA67DRAFT_677239</name>
</gene>
<evidence type="ECO:0000256" key="8">
    <source>
        <dbReference type="SAM" id="SignalP"/>
    </source>
</evidence>
<dbReference type="InterPro" id="IPR029463">
    <property type="entry name" value="Lys_MEP"/>
</dbReference>
<dbReference type="OrthoDB" id="412874at2759"/>
<feature type="signal peptide" evidence="8">
    <location>
        <begin position="1"/>
        <end position="18"/>
    </location>
</feature>
<sequence length="189" mass="20815">MRGYRLFSLLPLLSGSLAATFTSCTDSQIATLEIAIERATNKSFAAIEHLEDNPNGSEIQTTWYGAFSTERYNRILTAFKKFAPDLATTFRYDCACVSSAVIATIGGTYGDVRICSVYFDETVVPPGGHRSQWDTIVHEATHFRDVLRTVDNGYGVEACKQFALEDPEKAVETADCHARFAVEVPPFGP</sequence>
<evidence type="ECO:0000313" key="11">
    <source>
        <dbReference type="Proteomes" id="UP000758603"/>
    </source>
</evidence>
<comment type="caution">
    <text evidence="10">The sequence shown here is derived from an EMBL/GenBank/DDBJ whole genome shotgun (WGS) entry which is preliminary data.</text>
</comment>
<dbReference type="Pfam" id="PF14521">
    <property type="entry name" value="Aspzincin_M35"/>
    <property type="match status" value="1"/>
</dbReference>
<evidence type="ECO:0000256" key="6">
    <source>
        <dbReference type="ARBA" id="ARBA00022833"/>
    </source>
</evidence>
<evidence type="ECO:0000256" key="3">
    <source>
        <dbReference type="ARBA" id="ARBA00022670"/>
    </source>
</evidence>
<dbReference type="PANTHER" id="PTHR37016">
    <property type="match status" value="1"/>
</dbReference>
<dbReference type="Proteomes" id="UP000758603">
    <property type="component" value="Unassembled WGS sequence"/>
</dbReference>
<dbReference type="AlphaFoldDB" id="A0A9P8ZY78"/>
<evidence type="ECO:0000256" key="2">
    <source>
        <dbReference type="ARBA" id="ARBA00010279"/>
    </source>
</evidence>
<keyword evidence="3" id="KW-0645">Protease</keyword>
<proteinExistence type="inferred from homology"/>
<comment type="cofactor">
    <cofactor evidence="1">
        <name>Zn(2+)</name>
        <dbReference type="ChEBI" id="CHEBI:29105"/>
    </cofactor>
</comment>
<keyword evidence="8" id="KW-0732">Signal</keyword>
<dbReference type="GO" id="GO:0004222">
    <property type="term" value="F:metalloendopeptidase activity"/>
    <property type="evidence" value="ECO:0007669"/>
    <property type="project" value="InterPro"/>
</dbReference>
<keyword evidence="11" id="KW-1185">Reference proteome</keyword>
<feature type="chain" id="PRO_5040417575" description="Lysine-specific metallo-endopeptidase domain-containing protein" evidence="8">
    <location>
        <begin position="19"/>
        <end position="189"/>
    </location>
</feature>
<keyword evidence="5" id="KW-0378">Hydrolase</keyword>
<comment type="similarity">
    <text evidence="2">Belongs to the peptidase M35 family.</text>
</comment>
<dbReference type="GO" id="GO:0046872">
    <property type="term" value="F:metal ion binding"/>
    <property type="evidence" value="ECO:0007669"/>
    <property type="project" value="UniProtKB-KW"/>
</dbReference>
<evidence type="ECO:0000259" key="9">
    <source>
        <dbReference type="SMART" id="SM01351"/>
    </source>
</evidence>
<dbReference type="InterPro" id="IPR050414">
    <property type="entry name" value="Fungal_M35_metalloproteases"/>
</dbReference>
<evidence type="ECO:0000256" key="5">
    <source>
        <dbReference type="ARBA" id="ARBA00022801"/>
    </source>
</evidence>
<reference evidence="10" key="1">
    <citation type="journal article" date="2021" name="Nat. Commun.">
        <title>Genetic determinants of endophytism in the Arabidopsis root mycobiome.</title>
        <authorList>
            <person name="Mesny F."/>
            <person name="Miyauchi S."/>
            <person name="Thiergart T."/>
            <person name="Pickel B."/>
            <person name="Atanasova L."/>
            <person name="Karlsson M."/>
            <person name="Huettel B."/>
            <person name="Barry K.W."/>
            <person name="Haridas S."/>
            <person name="Chen C."/>
            <person name="Bauer D."/>
            <person name="Andreopoulos W."/>
            <person name="Pangilinan J."/>
            <person name="LaButti K."/>
            <person name="Riley R."/>
            <person name="Lipzen A."/>
            <person name="Clum A."/>
            <person name="Drula E."/>
            <person name="Henrissat B."/>
            <person name="Kohler A."/>
            <person name="Grigoriev I.V."/>
            <person name="Martin F.M."/>
            <person name="Hacquard S."/>
        </authorList>
    </citation>
    <scope>NUCLEOTIDE SEQUENCE</scope>
    <source>
        <strain evidence="10">MPI-SDFR-AT-0073</strain>
    </source>
</reference>
<dbReference type="RefSeq" id="XP_045958979.1">
    <property type="nucleotide sequence ID" value="XM_046108819.1"/>
</dbReference>
<keyword evidence="7" id="KW-0482">Metalloprotease</keyword>
<name>A0A9P8ZY78_9PEZI</name>
<evidence type="ECO:0000256" key="7">
    <source>
        <dbReference type="ARBA" id="ARBA00023049"/>
    </source>
</evidence>
<organism evidence="10 11">
    <name type="scientific">Truncatella angustata</name>
    <dbReference type="NCBI Taxonomy" id="152316"/>
    <lineage>
        <taxon>Eukaryota</taxon>
        <taxon>Fungi</taxon>
        <taxon>Dikarya</taxon>
        <taxon>Ascomycota</taxon>
        <taxon>Pezizomycotina</taxon>
        <taxon>Sordariomycetes</taxon>
        <taxon>Xylariomycetidae</taxon>
        <taxon>Amphisphaeriales</taxon>
        <taxon>Sporocadaceae</taxon>
        <taxon>Truncatella</taxon>
    </lineage>
</organism>
<dbReference type="PROSITE" id="PS51257">
    <property type="entry name" value="PROKAR_LIPOPROTEIN"/>
    <property type="match status" value="1"/>
</dbReference>
<accession>A0A9P8ZY78</accession>
<dbReference type="PANTHER" id="PTHR37016:SF3">
    <property type="entry name" value="NEUTRAL PROTEASE 2-RELATED"/>
    <property type="match status" value="1"/>
</dbReference>
<dbReference type="EMBL" id="JAGPXC010000004">
    <property type="protein sequence ID" value="KAH6654709.1"/>
    <property type="molecule type" value="Genomic_DNA"/>
</dbReference>
<protein>
    <recommendedName>
        <fullName evidence="9">Lysine-specific metallo-endopeptidase domain-containing protein</fullName>
    </recommendedName>
</protein>
<keyword evidence="6" id="KW-0862">Zinc</keyword>
<feature type="domain" description="Lysine-specific metallo-endopeptidase" evidence="9">
    <location>
        <begin position="48"/>
        <end position="182"/>
    </location>
</feature>
<dbReference type="GO" id="GO:0006508">
    <property type="term" value="P:proteolysis"/>
    <property type="evidence" value="ECO:0007669"/>
    <property type="project" value="UniProtKB-KW"/>
</dbReference>
<dbReference type="GeneID" id="70137710"/>
<keyword evidence="4" id="KW-0479">Metal-binding</keyword>